<evidence type="ECO:0000313" key="2">
    <source>
        <dbReference type="EMBL" id="KAK2574799.1"/>
    </source>
</evidence>
<dbReference type="Proteomes" id="UP001258017">
    <property type="component" value="Unassembled WGS sequence"/>
</dbReference>
<proteinExistence type="predicted"/>
<gene>
    <name evidence="2" type="ORF">KPH14_013116</name>
</gene>
<evidence type="ECO:0000256" key="1">
    <source>
        <dbReference type="SAM" id="MobiDB-lite"/>
    </source>
</evidence>
<feature type="non-terminal residue" evidence="2">
    <location>
        <position position="154"/>
    </location>
</feature>
<feature type="region of interest" description="Disordered" evidence="1">
    <location>
        <begin position="1"/>
        <end position="25"/>
    </location>
</feature>
<dbReference type="EMBL" id="JAIFRP010004861">
    <property type="protein sequence ID" value="KAK2574799.1"/>
    <property type="molecule type" value="Genomic_DNA"/>
</dbReference>
<name>A0AAD9R820_9HYME</name>
<sequence>MTSNDRNRDDSERADSGSTTTESELPVVELTKYNINSQDPVRCGLPRNYPDDLPWNRYIVYPLIDLDIMPKTVASVETGLMVKSYPSRDYCLMITVNEWAARKGIVVINTYQDDVEGIFPPDISPLVYNTSRFNLRLSTTDYYFELRLVPKYKF</sequence>
<reference evidence="2" key="1">
    <citation type="submission" date="2021-08" db="EMBL/GenBank/DDBJ databases">
        <authorList>
            <person name="Misof B."/>
            <person name="Oliver O."/>
            <person name="Podsiadlowski L."/>
            <person name="Donath A."/>
            <person name="Peters R."/>
            <person name="Mayer C."/>
            <person name="Rust J."/>
            <person name="Gunkel S."/>
            <person name="Lesny P."/>
            <person name="Martin S."/>
            <person name="Oeyen J.P."/>
            <person name="Petersen M."/>
            <person name="Panagiotis P."/>
            <person name="Wilbrandt J."/>
            <person name="Tanja T."/>
        </authorList>
    </citation>
    <scope>NUCLEOTIDE SEQUENCE</scope>
    <source>
        <strain evidence="2">GBR_01_08_01A</strain>
        <tissue evidence="2">Thorax + abdomen</tissue>
    </source>
</reference>
<keyword evidence="3" id="KW-1185">Reference proteome</keyword>
<accession>A0AAD9R820</accession>
<feature type="compositionally biased region" description="Basic and acidic residues" evidence="1">
    <location>
        <begin position="1"/>
        <end position="15"/>
    </location>
</feature>
<protein>
    <submittedName>
        <fullName evidence="2">Uncharacterized protein</fullName>
    </submittedName>
</protein>
<reference evidence="2" key="2">
    <citation type="journal article" date="2023" name="Commun. Biol.">
        <title>Intrasexual cuticular hydrocarbon dimorphism in a wasp sheds light on hydrocarbon biosynthesis genes in Hymenoptera.</title>
        <authorList>
            <person name="Moris V.C."/>
            <person name="Podsiadlowski L."/>
            <person name="Martin S."/>
            <person name="Oeyen J.P."/>
            <person name="Donath A."/>
            <person name="Petersen M."/>
            <person name="Wilbrandt J."/>
            <person name="Misof B."/>
            <person name="Liedtke D."/>
            <person name="Thamm M."/>
            <person name="Scheiner R."/>
            <person name="Schmitt T."/>
            <person name="Niehuis O."/>
        </authorList>
    </citation>
    <scope>NUCLEOTIDE SEQUENCE</scope>
    <source>
        <strain evidence="2">GBR_01_08_01A</strain>
    </source>
</reference>
<comment type="caution">
    <text evidence="2">The sequence shown here is derived from an EMBL/GenBank/DDBJ whole genome shotgun (WGS) entry which is preliminary data.</text>
</comment>
<organism evidence="2 3">
    <name type="scientific">Odynerus spinipes</name>
    <dbReference type="NCBI Taxonomy" id="1348599"/>
    <lineage>
        <taxon>Eukaryota</taxon>
        <taxon>Metazoa</taxon>
        <taxon>Ecdysozoa</taxon>
        <taxon>Arthropoda</taxon>
        <taxon>Hexapoda</taxon>
        <taxon>Insecta</taxon>
        <taxon>Pterygota</taxon>
        <taxon>Neoptera</taxon>
        <taxon>Endopterygota</taxon>
        <taxon>Hymenoptera</taxon>
        <taxon>Apocrita</taxon>
        <taxon>Aculeata</taxon>
        <taxon>Vespoidea</taxon>
        <taxon>Vespidae</taxon>
        <taxon>Eumeninae</taxon>
        <taxon>Odynerus</taxon>
    </lineage>
</organism>
<dbReference type="AlphaFoldDB" id="A0AAD9R820"/>
<evidence type="ECO:0000313" key="3">
    <source>
        <dbReference type="Proteomes" id="UP001258017"/>
    </source>
</evidence>